<organism evidence="6 7">
    <name type="scientific">Dongia sedimenti</name>
    <dbReference type="NCBI Taxonomy" id="3064282"/>
    <lineage>
        <taxon>Bacteria</taxon>
        <taxon>Pseudomonadati</taxon>
        <taxon>Pseudomonadota</taxon>
        <taxon>Alphaproteobacteria</taxon>
        <taxon>Rhodospirillales</taxon>
        <taxon>Dongiaceae</taxon>
        <taxon>Dongia</taxon>
    </lineage>
</organism>
<dbReference type="PROSITE" id="PS50931">
    <property type="entry name" value="HTH_LYSR"/>
    <property type="match status" value="1"/>
</dbReference>
<evidence type="ECO:0000259" key="5">
    <source>
        <dbReference type="PROSITE" id="PS50931"/>
    </source>
</evidence>
<evidence type="ECO:0000256" key="1">
    <source>
        <dbReference type="ARBA" id="ARBA00009437"/>
    </source>
</evidence>
<keyword evidence="2" id="KW-0805">Transcription regulation</keyword>
<comment type="caution">
    <text evidence="6">The sequence shown here is derived from an EMBL/GenBank/DDBJ whole genome shotgun (WGS) entry which is preliminary data.</text>
</comment>
<dbReference type="PANTHER" id="PTHR30537:SF74">
    <property type="entry name" value="HTH-TYPE TRANSCRIPTIONAL REGULATOR TRPI"/>
    <property type="match status" value="1"/>
</dbReference>
<accession>A0ABU0YP24</accession>
<dbReference type="Gene3D" id="1.10.10.10">
    <property type="entry name" value="Winged helix-like DNA-binding domain superfamily/Winged helix DNA-binding domain"/>
    <property type="match status" value="1"/>
</dbReference>
<dbReference type="InterPro" id="IPR058163">
    <property type="entry name" value="LysR-type_TF_proteobact-type"/>
</dbReference>
<dbReference type="SUPFAM" id="SSF46785">
    <property type="entry name" value="Winged helix' DNA-binding domain"/>
    <property type="match status" value="1"/>
</dbReference>
<feature type="domain" description="HTH lysR-type" evidence="5">
    <location>
        <begin position="7"/>
        <end position="64"/>
    </location>
</feature>
<dbReference type="RefSeq" id="WP_379956376.1">
    <property type="nucleotide sequence ID" value="NZ_JAUYVI010000004.1"/>
</dbReference>
<dbReference type="InterPro" id="IPR005119">
    <property type="entry name" value="LysR_subst-bd"/>
</dbReference>
<dbReference type="EMBL" id="JAUYVI010000004">
    <property type="protein sequence ID" value="MDQ7248895.1"/>
    <property type="molecule type" value="Genomic_DNA"/>
</dbReference>
<proteinExistence type="inferred from homology"/>
<evidence type="ECO:0000256" key="2">
    <source>
        <dbReference type="ARBA" id="ARBA00023015"/>
    </source>
</evidence>
<evidence type="ECO:0000313" key="7">
    <source>
        <dbReference type="Proteomes" id="UP001230156"/>
    </source>
</evidence>
<sequence length="317" mass="35125">MVKRALPSLTALRSFEAAARHHSFRRAAEELGITQSAISHQVAALEEALKVTLFRRVSRGIELTEAGAQFYPYLRDGFDRIAQGAALVSRAELGGDLTVQVYVTVAVRWLVPRIHLFQARHPGILVRFHTRDFHWEFDPAFADIGMISTTKPDNPDLAYTHLFDAKLIPVCTPGIAQAGMGMRQPADLVNHALLQVYTAVEDWHVWLDAAGVPQLKGRTAAKYDSYLLAIEAAIDGQGVALVPHFLAAPDIKGGRLVQPFSIDVQQPARWYLACLKERAEEPRIRRFRDWVIDLVAEDPVINAESPIPGLTRQSGAA</sequence>
<dbReference type="InterPro" id="IPR036388">
    <property type="entry name" value="WH-like_DNA-bd_sf"/>
</dbReference>
<dbReference type="InterPro" id="IPR036390">
    <property type="entry name" value="WH_DNA-bd_sf"/>
</dbReference>
<evidence type="ECO:0000256" key="4">
    <source>
        <dbReference type="ARBA" id="ARBA00023163"/>
    </source>
</evidence>
<reference evidence="7" key="1">
    <citation type="submission" date="2023-08" db="EMBL/GenBank/DDBJ databases">
        <title>Rhodospirillaceae gen. nov., a novel taxon isolated from the Yangtze River Yuezi River estuary sludge.</title>
        <authorList>
            <person name="Ruan L."/>
        </authorList>
    </citation>
    <scope>NUCLEOTIDE SEQUENCE [LARGE SCALE GENOMIC DNA]</scope>
    <source>
        <strain evidence="7">R-7</strain>
    </source>
</reference>
<dbReference type="PANTHER" id="PTHR30537">
    <property type="entry name" value="HTH-TYPE TRANSCRIPTIONAL REGULATOR"/>
    <property type="match status" value="1"/>
</dbReference>
<dbReference type="Proteomes" id="UP001230156">
    <property type="component" value="Unassembled WGS sequence"/>
</dbReference>
<dbReference type="Gene3D" id="3.40.190.10">
    <property type="entry name" value="Periplasmic binding protein-like II"/>
    <property type="match status" value="2"/>
</dbReference>
<dbReference type="PRINTS" id="PR00039">
    <property type="entry name" value="HTHLYSR"/>
</dbReference>
<dbReference type="Pfam" id="PF00126">
    <property type="entry name" value="HTH_1"/>
    <property type="match status" value="1"/>
</dbReference>
<protein>
    <submittedName>
        <fullName evidence="6">LysR substrate-binding domain-containing protein</fullName>
    </submittedName>
</protein>
<keyword evidence="4" id="KW-0804">Transcription</keyword>
<keyword evidence="3" id="KW-0238">DNA-binding</keyword>
<dbReference type="Pfam" id="PF03466">
    <property type="entry name" value="LysR_substrate"/>
    <property type="match status" value="1"/>
</dbReference>
<dbReference type="SUPFAM" id="SSF53850">
    <property type="entry name" value="Periplasmic binding protein-like II"/>
    <property type="match status" value="1"/>
</dbReference>
<keyword evidence="7" id="KW-1185">Reference proteome</keyword>
<gene>
    <name evidence="6" type="ORF">Q8A70_14515</name>
</gene>
<dbReference type="CDD" id="cd08432">
    <property type="entry name" value="PBP2_GcdR_TrpI_HvrB_AmpR_like"/>
    <property type="match status" value="1"/>
</dbReference>
<comment type="similarity">
    <text evidence="1">Belongs to the LysR transcriptional regulatory family.</text>
</comment>
<dbReference type="InterPro" id="IPR000847">
    <property type="entry name" value="LysR_HTH_N"/>
</dbReference>
<name>A0ABU0YP24_9PROT</name>
<evidence type="ECO:0000313" key="6">
    <source>
        <dbReference type="EMBL" id="MDQ7248895.1"/>
    </source>
</evidence>
<evidence type="ECO:0000256" key="3">
    <source>
        <dbReference type="ARBA" id="ARBA00023125"/>
    </source>
</evidence>